<keyword evidence="2" id="KW-1185">Reference proteome</keyword>
<reference evidence="1 2" key="1">
    <citation type="journal article" date="2018" name="PLoS ONE">
        <title>The draft genome of Kipferlia bialata reveals reductive genome evolution in fornicate parasites.</title>
        <authorList>
            <person name="Tanifuji G."/>
            <person name="Takabayashi S."/>
            <person name="Kume K."/>
            <person name="Takagi M."/>
            <person name="Nakayama T."/>
            <person name="Kamikawa R."/>
            <person name="Inagaki Y."/>
            <person name="Hashimoto T."/>
        </authorList>
    </citation>
    <scope>NUCLEOTIDE SEQUENCE [LARGE SCALE GENOMIC DNA]</scope>
    <source>
        <strain evidence="1">NY0173</strain>
    </source>
</reference>
<comment type="caution">
    <text evidence="1">The sequence shown here is derived from an EMBL/GenBank/DDBJ whole genome shotgun (WGS) entry which is preliminary data.</text>
</comment>
<name>A0A9K3GR27_9EUKA</name>
<gene>
    <name evidence="1" type="ORF">KIPB_016045</name>
</gene>
<accession>A0A9K3GR27</accession>
<protein>
    <submittedName>
        <fullName evidence="1">Uncharacterized protein</fullName>
    </submittedName>
</protein>
<evidence type="ECO:0000313" key="2">
    <source>
        <dbReference type="Proteomes" id="UP000265618"/>
    </source>
</evidence>
<dbReference type="Proteomes" id="UP000265618">
    <property type="component" value="Unassembled WGS sequence"/>
</dbReference>
<dbReference type="AlphaFoldDB" id="A0A9K3GR27"/>
<evidence type="ECO:0000313" key="1">
    <source>
        <dbReference type="EMBL" id="GIQ92337.1"/>
    </source>
</evidence>
<proteinExistence type="predicted"/>
<sequence>MYSGTYFAELFHIDRERKRLRLGGIRSYAPLSDQILNIPPLAVFALGTSDNHPGLSMLNSRLIIVFIILDAWLFAARSSSILPSRIPGLGSQA</sequence>
<dbReference type="EMBL" id="BDIP01009475">
    <property type="protein sequence ID" value="GIQ92337.1"/>
    <property type="molecule type" value="Genomic_DNA"/>
</dbReference>
<organism evidence="1 2">
    <name type="scientific">Kipferlia bialata</name>
    <dbReference type="NCBI Taxonomy" id="797122"/>
    <lineage>
        <taxon>Eukaryota</taxon>
        <taxon>Metamonada</taxon>
        <taxon>Carpediemonas-like organisms</taxon>
        <taxon>Kipferlia</taxon>
    </lineage>
</organism>